<gene>
    <name evidence="3" type="ORF">DC083_01205</name>
</gene>
<proteinExistence type="predicted"/>
<dbReference type="PANTHER" id="PTHR43215:SF14">
    <property type="entry name" value="RADIAL SPOKE HEAD 1 HOMOLOG"/>
    <property type="match status" value="1"/>
</dbReference>
<dbReference type="AlphaFoldDB" id="A0A2U2AGP6"/>
<accession>A0A2U2AGP6</accession>
<dbReference type="SMART" id="SM00698">
    <property type="entry name" value="MORN"/>
    <property type="match status" value="3"/>
</dbReference>
<dbReference type="EMBL" id="QEWQ01000001">
    <property type="protein sequence ID" value="PWD81836.1"/>
    <property type="molecule type" value="Genomic_DNA"/>
</dbReference>
<dbReference type="Proteomes" id="UP000245020">
    <property type="component" value="Unassembled WGS sequence"/>
</dbReference>
<keyword evidence="1" id="KW-0677">Repeat</keyword>
<feature type="chain" id="PRO_5015749595" description="MORN motif-containing protein" evidence="2">
    <location>
        <begin position="19"/>
        <end position="149"/>
    </location>
</feature>
<evidence type="ECO:0000256" key="1">
    <source>
        <dbReference type="ARBA" id="ARBA00022737"/>
    </source>
</evidence>
<dbReference type="RefSeq" id="WP_109188459.1">
    <property type="nucleotide sequence ID" value="NZ_BMYA01000001.1"/>
</dbReference>
<name>A0A2U2AGP6_9GAMM</name>
<organism evidence="3 4">
    <name type="scientific">Ignatzschineria ureiclastica</name>
    <dbReference type="NCBI Taxonomy" id="472582"/>
    <lineage>
        <taxon>Bacteria</taxon>
        <taxon>Pseudomonadati</taxon>
        <taxon>Pseudomonadota</taxon>
        <taxon>Gammaproteobacteria</taxon>
        <taxon>Cardiobacteriales</taxon>
        <taxon>Ignatzschineriaceae</taxon>
        <taxon>Ignatzschineria</taxon>
    </lineage>
</organism>
<dbReference type="PANTHER" id="PTHR43215">
    <property type="entry name" value="RADIAL SPOKE HEAD 1 HOMOLOG"/>
    <property type="match status" value="1"/>
</dbReference>
<dbReference type="Gene3D" id="2.20.110.10">
    <property type="entry name" value="Histone H3 K4-specific methyltransferase SET7/9 N-terminal domain"/>
    <property type="match status" value="1"/>
</dbReference>
<comment type="caution">
    <text evidence="3">The sequence shown here is derived from an EMBL/GenBank/DDBJ whole genome shotgun (WGS) entry which is preliminary data.</text>
</comment>
<dbReference type="Pfam" id="PF02493">
    <property type="entry name" value="MORN"/>
    <property type="match status" value="3"/>
</dbReference>
<sequence length="149" mass="16193">MKRLLLLTTFAFALSACATHLPTQPAANAPYIEALQEIKALSPDQYLKLPNESIYIGEIIEGQANGFGKIITPDGSIYQGAIKNGQPNGFGKSTMSSGEIYEGEHRNGIFDGRGRLTLSDGSTFIGTFKNHKVDRGEMIFPDGQRASKR</sequence>
<evidence type="ECO:0008006" key="5">
    <source>
        <dbReference type="Google" id="ProtNLM"/>
    </source>
</evidence>
<dbReference type="PROSITE" id="PS51257">
    <property type="entry name" value="PROKAR_LIPOPROTEIN"/>
    <property type="match status" value="1"/>
</dbReference>
<evidence type="ECO:0000313" key="4">
    <source>
        <dbReference type="Proteomes" id="UP000245020"/>
    </source>
</evidence>
<keyword evidence="2" id="KW-0732">Signal</keyword>
<evidence type="ECO:0000256" key="2">
    <source>
        <dbReference type="SAM" id="SignalP"/>
    </source>
</evidence>
<dbReference type="InterPro" id="IPR003409">
    <property type="entry name" value="MORN"/>
</dbReference>
<evidence type="ECO:0000313" key="3">
    <source>
        <dbReference type="EMBL" id="PWD81836.1"/>
    </source>
</evidence>
<reference evidence="4" key="1">
    <citation type="submission" date="2018-05" db="EMBL/GenBank/DDBJ databases">
        <title>Ignatzschineria dubaiensis sp. nov., isolated from necrotic foot tissues of dromedaries (Camelus dromedarius) and associated maggots in Dubai, United Arab Emirates.</title>
        <authorList>
            <person name="Tsang C.C."/>
            <person name="Tang J.Y.M."/>
            <person name="Fong J.Y.H."/>
            <person name="Kinne J."/>
            <person name="Lee H.H."/>
            <person name="Joseph M."/>
            <person name="Jose S."/>
            <person name="Schuster R.K."/>
            <person name="Tang Y."/>
            <person name="Sivakumar S."/>
            <person name="Chen J.H.K."/>
            <person name="Teng J.L.L."/>
            <person name="Lau S.K.P."/>
            <person name="Wernery U."/>
            <person name="Woo P.C.Y."/>
        </authorList>
    </citation>
    <scope>NUCLEOTIDE SEQUENCE [LARGE SCALE GENOMIC DNA]</scope>
    <source>
        <strain evidence="4">KCTC 22644</strain>
    </source>
</reference>
<dbReference type="OrthoDB" id="345222at2"/>
<dbReference type="SUPFAM" id="SSF82185">
    <property type="entry name" value="Histone H3 K4-specific methyltransferase SET7/9 N-terminal domain"/>
    <property type="match status" value="1"/>
</dbReference>
<feature type="signal peptide" evidence="2">
    <location>
        <begin position="1"/>
        <end position="18"/>
    </location>
</feature>
<keyword evidence="4" id="KW-1185">Reference proteome</keyword>
<protein>
    <recommendedName>
        <fullName evidence="5">MORN motif-containing protein</fullName>
    </recommendedName>
</protein>